<gene>
    <name evidence="1" type="ORF">FOMMEDRAFT_162922</name>
</gene>
<proteinExistence type="predicted"/>
<dbReference type="KEGG" id="fme:FOMMEDRAFT_162922"/>
<dbReference type="Proteomes" id="UP000053630">
    <property type="component" value="Unassembled WGS sequence"/>
</dbReference>
<dbReference type="GeneID" id="18675932"/>
<evidence type="ECO:0000313" key="2">
    <source>
        <dbReference type="Proteomes" id="UP000053630"/>
    </source>
</evidence>
<dbReference type="AlphaFoldDB" id="R7SGW6"/>
<reference evidence="2" key="1">
    <citation type="journal article" date="2012" name="Science">
        <title>The Paleozoic origin of enzymatic lignin decomposition reconstructed from 31 fungal genomes.</title>
        <authorList>
            <person name="Floudas D."/>
            <person name="Binder M."/>
            <person name="Riley R."/>
            <person name="Barry K."/>
            <person name="Blanchette R.A."/>
            <person name="Henrissat B."/>
            <person name="Martinez A.T."/>
            <person name="Otillar R."/>
            <person name="Spatafora J.W."/>
            <person name="Yadav J.S."/>
            <person name="Aerts A."/>
            <person name="Benoit I."/>
            <person name="Boyd A."/>
            <person name="Carlson A."/>
            <person name="Copeland A."/>
            <person name="Coutinho P.M."/>
            <person name="de Vries R.P."/>
            <person name="Ferreira P."/>
            <person name="Findley K."/>
            <person name="Foster B."/>
            <person name="Gaskell J."/>
            <person name="Glotzer D."/>
            <person name="Gorecki P."/>
            <person name="Heitman J."/>
            <person name="Hesse C."/>
            <person name="Hori C."/>
            <person name="Igarashi K."/>
            <person name="Jurgens J.A."/>
            <person name="Kallen N."/>
            <person name="Kersten P."/>
            <person name="Kohler A."/>
            <person name="Kuees U."/>
            <person name="Kumar T.K.A."/>
            <person name="Kuo A."/>
            <person name="LaButti K."/>
            <person name="Larrondo L.F."/>
            <person name="Lindquist E."/>
            <person name="Ling A."/>
            <person name="Lombard V."/>
            <person name="Lucas S."/>
            <person name="Lundell T."/>
            <person name="Martin R."/>
            <person name="McLaughlin D.J."/>
            <person name="Morgenstern I."/>
            <person name="Morin E."/>
            <person name="Murat C."/>
            <person name="Nagy L.G."/>
            <person name="Nolan M."/>
            <person name="Ohm R.A."/>
            <person name="Patyshakuliyeva A."/>
            <person name="Rokas A."/>
            <person name="Ruiz-Duenas F.J."/>
            <person name="Sabat G."/>
            <person name="Salamov A."/>
            <person name="Samejima M."/>
            <person name="Schmutz J."/>
            <person name="Slot J.C."/>
            <person name="St John F."/>
            <person name="Stenlid J."/>
            <person name="Sun H."/>
            <person name="Sun S."/>
            <person name="Syed K."/>
            <person name="Tsang A."/>
            <person name="Wiebenga A."/>
            <person name="Young D."/>
            <person name="Pisabarro A."/>
            <person name="Eastwood D.C."/>
            <person name="Martin F."/>
            <person name="Cullen D."/>
            <person name="Grigoriev I.V."/>
            <person name="Hibbett D.S."/>
        </authorList>
    </citation>
    <scope>NUCLEOTIDE SEQUENCE [LARGE SCALE GENOMIC DNA]</scope>
    <source>
        <strain evidence="2">MF3/22</strain>
    </source>
</reference>
<protein>
    <submittedName>
        <fullName evidence="1">Uncharacterized protein</fullName>
    </submittedName>
</protein>
<keyword evidence="2" id="KW-1185">Reference proteome</keyword>
<dbReference type="RefSeq" id="XP_007272196.1">
    <property type="nucleotide sequence ID" value="XM_007272134.1"/>
</dbReference>
<organism evidence="1 2">
    <name type="scientific">Fomitiporia mediterranea (strain MF3/22)</name>
    <name type="common">Grapevine white-rot fungus</name>
    <dbReference type="NCBI Taxonomy" id="694068"/>
    <lineage>
        <taxon>Eukaryota</taxon>
        <taxon>Fungi</taxon>
        <taxon>Dikarya</taxon>
        <taxon>Basidiomycota</taxon>
        <taxon>Agaricomycotina</taxon>
        <taxon>Agaricomycetes</taxon>
        <taxon>Hymenochaetales</taxon>
        <taxon>Hymenochaetaceae</taxon>
        <taxon>Fomitiporia</taxon>
    </lineage>
</organism>
<name>R7SGW6_FOMME</name>
<sequence>MNGLIFRACLRQTQASILSTLVSVKHPFITQAVRAFCTGSGRTPPSFPPISWDSKKTYKTNIAMRAHCRDGAEKVLGALRDALPDRYSRIKTAKIVGGIHRSPNDGNPHLLIRCFGKKKWEGSIHLPVDKNEFNIKEATIAYKTARNYIVKKIL</sequence>
<evidence type="ECO:0000313" key="1">
    <source>
        <dbReference type="EMBL" id="EJC97542.1"/>
    </source>
</evidence>
<accession>R7SGW6</accession>
<dbReference type="EMBL" id="JH718106">
    <property type="protein sequence ID" value="EJC97542.1"/>
    <property type="molecule type" value="Genomic_DNA"/>
</dbReference>